<keyword evidence="12" id="KW-1185">Reference proteome</keyword>
<gene>
    <name evidence="11" type="ORF">F8568_022960</name>
</gene>
<dbReference type="PANTHER" id="PTHR45772:SF1">
    <property type="entry name" value="ABC TRANSPORTER ATP-BINDING PROTEIN"/>
    <property type="match status" value="1"/>
</dbReference>
<dbReference type="Proteomes" id="UP000462055">
    <property type="component" value="Unassembled WGS sequence"/>
</dbReference>
<comment type="subcellular location">
    <subcellularLocation>
        <location evidence="1">Cell membrane</location>
        <topology evidence="1">Multi-pass membrane protein</topology>
    </subcellularLocation>
</comment>
<dbReference type="EMBL" id="WBMS02000018">
    <property type="protein sequence ID" value="MWA03184.1"/>
    <property type="molecule type" value="Genomic_DNA"/>
</dbReference>
<keyword evidence="2" id="KW-0813">Transport</keyword>
<evidence type="ECO:0000256" key="2">
    <source>
        <dbReference type="ARBA" id="ARBA00022448"/>
    </source>
</evidence>
<dbReference type="InterPro" id="IPR001851">
    <property type="entry name" value="ABC_transp_permease"/>
</dbReference>
<name>A0A6I4MG93_9ACTN</name>
<feature type="transmembrane region" description="Helical" evidence="9">
    <location>
        <begin position="177"/>
        <end position="196"/>
    </location>
</feature>
<evidence type="ECO:0000313" key="11">
    <source>
        <dbReference type="EMBL" id="MWA03184.1"/>
    </source>
</evidence>
<dbReference type="InterPro" id="IPR027417">
    <property type="entry name" value="P-loop_NTPase"/>
</dbReference>
<evidence type="ECO:0000256" key="1">
    <source>
        <dbReference type="ARBA" id="ARBA00004651"/>
    </source>
</evidence>
<evidence type="ECO:0000256" key="9">
    <source>
        <dbReference type="SAM" id="Phobius"/>
    </source>
</evidence>
<feature type="transmembrane region" description="Helical" evidence="9">
    <location>
        <begin position="92"/>
        <end position="114"/>
    </location>
</feature>
<dbReference type="InterPro" id="IPR043428">
    <property type="entry name" value="LivM-like"/>
</dbReference>
<feature type="transmembrane region" description="Helical" evidence="9">
    <location>
        <begin position="301"/>
        <end position="322"/>
    </location>
</feature>
<feature type="transmembrane region" description="Helical" evidence="9">
    <location>
        <begin position="228"/>
        <end position="246"/>
    </location>
</feature>
<feature type="transmembrane region" description="Helical" evidence="9">
    <location>
        <begin position="258"/>
        <end position="281"/>
    </location>
</feature>
<dbReference type="PANTHER" id="PTHR45772">
    <property type="entry name" value="CONSERVED COMPONENT OF ABC TRANSPORTER FOR NATURAL AMINO ACIDS-RELATED"/>
    <property type="match status" value="1"/>
</dbReference>
<keyword evidence="8 9" id="KW-0472">Membrane</keyword>
<dbReference type="CDD" id="cd06581">
    <property type="entry name" value="TM_PBP1_LivM_like"/>
    <property type="match status" value="1"/>
</dbReference>
<dbReference type="Pfam" id="PF00005">
    <property type="entry name" value="ABC_tran"/>
    <property type="match status" value="1"/>
</dbReference>
<evidence type="ECO:0000256" key="5">
    <source>
        <dbReference type="ARBA" id="ARBA00022741"/>
    </source>
</evidence>
<evidence type="ECO:0000256" key="6">
    <source>
        <dbReference type="ARBA" id="ARBA00022840"/>
    </source>
</evidence>
<evidence type="ECO:0000313" key="12">
    <source>
        <dbReference type="Proteomes" id="UP000462055"/>
    </source>
</evidence>
<proteinExistence type="predicted"/>
<feature type="transmembrane region" description="Helical" evidence="9">
    <location>
        <begin position="51"/>
        <end position="72"/>
    </location>
</feature>
<evidence type="ECO:0000256" key="8">
    <source>
        <dbReference type="ARBA" id="ARBA00023136"/>
    </source>
</evidence>
<dbReference type="InterPro" id="IPR051120">
    <property type="entry name" value="ABC_AA/LPS_Transport"/>
</dbReference>
<dbReference type="GO" id="GO:0005886">
    <property type="term" value="C:plasma membrane"/>
    <property type="evidence" value="ECO:0007669"/>
    <property type="project" value="UniProtKB-SubCell"/>
</dbReference>
<dbReference type="GO" id="GO:0016887">
    <property type="term" value="F:ATP hydrolysis activity"/>
    <property type="evidence" value="ECO:0007669"/>
    <property type="project" value="InterPro"/>
</dbReference>
<dbReference type="SMART" id="SM00382">
    <property type="entry name" value="AAA"/>
    <property type="match status" value="1"/>
</dbReference>
<evidence type="ECO:0000256" key="3">
    <source>
        <dbReference type="ARBA" id="ARBA00022475"/>
    </source>
</evidence>
<evidence type="ECO:0000256" key="4">
    <source>
        <dbReference type="ARBA" id="ARBA00022692"/>
    </source>
</evidence>
<keyword evidence="6 11" id="KW-0067">ATP-binding</keyword>
<feature type="domain" description="ABC transporter" evidence="10">
    <location>
        <begin position="357"/>
        <end position="603"/>
    </location>
</feature>
<comment type="caution">
    <text evidence="11">The sequence shown here is derived from an EMBL/GenBank/DDBJ whole genome shotgun (WGS) entry which is preliminary data.</text>
</comment>
<dbReference type="InterPro" id="IPR003439">
    <property type="entry name" value="ABC_transporter-like_ATP-bd"/>
</dbReference>
<feature type="transmembrane region" description="Helical" evidence="9">
    <location>
        <begin position="20"/>
        <end position="44"/>
    </location>
</feature>
<reference evidence="11" key="1">
    <citation type="submission" date="2019-12" db="EMBL/GenBank/DDBJ databases">
        <title>Actinomadura physcomitrii sp. nov., a novel actinomycete isolated from moss [Physcomitrium sphaericum (Ludw) Fuernr].</title>
        <authorList>
            <person name="Zhuang X."/>
        </authorList>
    </citation>
    <scope>NUCLEOTIDE SEQUENCE [LARGE SCALE GENOMIC DNA]</scope>
    <source>
        <strain evidence="11">LD22</strain>
    </source>
</reference>
<protein>
    <submittedName>
        <fullName evidence="11">ATP-binding cassette domain-containing protein</fullName>
    </submittedName>
</protein>
<dbReference type="Pfam" id="PF02653">
    <property type="entry name" value="BPD_transp_2"/>
    <property type="match status" value="1"/>
</dbReference>
<dbReference type="GO" id="GO:0005524">
    <property type="term" value="F:ATP binding"/>
    <property type="evidence" value="ECO:0007669"/>
    <property type="project" value="UniProtKB-KW"/>
</dbReference>
<accession>A0A6I4MG93</accession>
<dbReference type="InterPro" id="IPR003593">
    <property type="entry name" value="AAA+_ATPase"/>
</dbReference>
<dbReference type="Gene3D" id="3.40.50.300">
    <property type="entry name" value="P-loop containing nucleotide triphosphate hydrolases"/>
    <property type="match status" value="1"/>
</dbReference>
<evidence type="ECO:0000256" key="7">
    <source>
        <dbReference type="ARBA" id="ARBA00022989"/>
    </source>
</evidence>
<dbReference type="PROSITE" id="PS50893">
    <property type="entry name" value="ABC_TRANSPORTER_2"/>
    <property type="match status" value="1"/>
</dbReference>
<keyword evidence="3" id="KW-1003">Cell membrane</keyword>
<dbReference type="GO" id="GO:0015658">
    <property type="term" value="F:branched-chain amino acid transmembrane transporter activity"/>
    <property type="evidence" value="ECO:0007669"/>
    <property type="project" value="InterPro"/>
</dbReference>
<dbReference type="SUPFAM" id="SSF52540">
    <property type="entry name" value="P-loop containing nucleoside triphosphate hydrolases"/>
    <property type="match status" value="1"/>
</dbReference>
<organism evidence="11 12">
    <name type="scientific">Actinomadura physcomitrii</name>
    <dbReference type="NCBI Taxonomy" id="2650748"/>
    <lineage>
        <taxon>Bacteria</taxon>
        <taxon>Bacillati</taxon>
        <taxon>Actinomycetota</taxon>
        <taxon>Actinomycetes</taxon>
        <taxon>Streptosporangiales</taxon>
        <taxon>Thermomonosporaceae</taxon>
        <taxon>Actinomadura</taxon>
    </lineage>
</organism>
<keyword evidence="7 9" id="KW-1133">Transmembrane helix</keyword>
<evidence type="ECO:0000259" key="10">
    <source>
        <dbReference type="PROSITE" id="PS50893"/>
    </source>
</evidence>
<dbReference type="AlphaFoldDB" id="A0A6I4MG93"/>
<keyword evidence="5" id="KW-0547">Nucleotide-binding</keyword>
<keyword evidence="4 9" id="KW-0812">Transmembrane</keyword>
<sequence length="618" mass="63838">MSSSLPHLVPKRALLALSARWAAVGPVLALLGAAVLAAGPWLGLGLDAQRQIILVAVLALAVGGLNLSFGYAGELALGQVLMYATGAYVVGYLSTIGVTNVLVTLPAAGLAGLLVGVVSGAAGLRLGGWVLALFSLLLLDLIPRIVNLLHGRLGGVAGLSGISRPTLGGLPFDNPTFYTTAIIVAALWFAAMRNLVHSRQGTAFLVLKESSVLAKALGISTYRTKLRAYALGAVPAGLGGALYAYLDGYIAPSVFTFELGLVILAAAILGGARSVYGAVIGAALLQLGPRQLSLFDQYAEVAYGIVLVLGGVFLSTGAAGLGHRVFDRLLGRARGEEGIAPSRQESVDVPPLPGEPLVVDSVTVRFGGFTALEDVSLRAEPGTVTAIIGPNGSGKTTLLNVVSGLLKPRAGEVRVGGSPVSGSTGRAVRHGVARTFQTPLVPASLNVREVVASGRLGSGNVTLVETVLRLPRYRRVRRADLAAARRALAAVGLSRAAGLRADALPLGTRRLMEFARALAADPAVLLLDEVASGLDDTELAELTVLIRAVREAGATVVLVEHNFELVREIADHVIVLAEGHVISTGVPERVARDEDVVRRYLGRRSAEGGDALTGKGTP</sequence>